<proteinExistence type="predicted"/>
<gene>
    <name evidence="1" type="ORF">SDC9_168932</name>
</gene>
<dbReference type="EMBL" id="VSSQ01069556">
    <property type="protein sequence ID" value="MPN21552.1"/>
    <property type="molecule type" value="Genomic_DNA"/>
</dbReference>
<evidence type="ECO:0000313" key="1">
    <source>
        <dbReference type="EMBL" id="MPN21552.1"/>
    </source>
</evidence>
<protein>
    <submittedName>
        <fullName evidence="1">Uncharacterized protein</fullName>
    </submittedName>
</protein>
<name>A0A645G6E1_9ZZZZ</name>
<accession>A0A645G6E1</accession>
<dbReference type="AlphaFoldDB" id="A0A645G6E1"/>
<reference evidence="1" key="1">
    <citation type="submission" date="2019-08" db="EMBL/GenBank/DDBJ databases">
        <authorList>
            <person name="Kucharzyk K."/>
            <person name="Murdoch R.W."/>
            <person name="Higgins S."/>
            <person name="Loffler F."/>
        </authorList>
    </citation>
    <scope>NUCLEOTIDE SEQUENCE</scope>
</reference>
<organism evidence="1">
    <name type="scientific">bioreactor metagenome</name>
    <dbReference type="NCBI Taxonomy" id="1076179"/>
    <lineage>
        <taxon>unclassified sequences</taxon>
        <taxon>metagenomes</taxon>
        <taxon>ecological metagenomes</taxon>
    </lineage>
</organism>
<comment type="caution">
    <text evidence="1">The sequence shown here is derived from an EMBL/GenBank/DDBJ whole genome shotgun (WGS) entry which is preliminary data.</text>
</comment>
<sequence>MPVTGQCLESGVIVGRVAVEQQAGEYPQDAEDAPGGMYQVVEGQVIVDGEENPRFPVDAVRQVPVDFEDLHDGVTEGDDQPGDQPDHGAAVFVLADGVDRAGDAIAAGDHQQGDAGAGEDIQALGAFVEGVRKMGAGDEIHREQYGELDELAGDADPDPLVAGDVADRGFWRGEVERGGVHGGAMEATRTLSLYMSSPGIDVHQSCGFVTQGEKLV</sequence>